<name>A0A7S0C5I5_9STRA</name>
<feature type="region of interest" description="Disordered" evidence="1">
    <location>
        <begin position="1"/>
        <end position="170"/>
    </location>
</feature>
<feature type="compositionally biased region" description="Basic residues" evidence="1">
    <location>
        <begin position="110"/>
        <end position="123"/>
    </location>
</feature>
<feature type="compositionally biased region" description="Low complexity" evidence="1">
    <location>
        <begin position="147"/>
        <end position="163"/>
    </location>
</feature>
<organism evidence="2">
    <name type="scientific">Proboscia inermis</name>
    <dbReference type="NCBI Taxonomy" id="420281"/>
    <lineage>
        <taxon>Eukaryota</taxon>
        <taxon>Sar</taxon>
        <taxon>Stramenopiles</taxon>
        <taxon>Ochrophyta</taxon>
        <taxon>Bacillariophyta</taxon>
        <taxon>Coscinodiscophyceae</taxon>
        <taxon>Rhizosoleniophycidae</taxon>
        <taxon>Rhizosoleniales</taxon>
        <taxon>Rhizosoleniaceae</taxon>
        <taxon>Proboscia</taxon>
    </lineage>
</organism>
<proteinExistence type="predicted"/>
<evidence type="ECO:0000313" key="2">
    <source>
        <dbReference type="EMBL" id="CAD8412436.1"/>
    </source>
</evidence>
<reference evidence="2" key="1">
    <citation type="submission" date="2021-01" db="EMBL/GenBank/DDBJ databases">
        <authorList>
            <person name="Corre E."/>
            <person name="Pelletier E."/>
            <person name="Niang G."/>
            <person name="Scheremetjew M."/>
            <person name="Finn R."/>
            <person name="Kale V."/>
            <person name="Holt S."/>
            <person name="Cochrane G."/>
            <person name="Meng A."/>
            <person name="Brown T."/>
            <person name="Cohen L."/>
        </authorList>
    </citation>
    <scope>NUCLEOTIDE SEQUENCE</scope>
    <source>
        <strain evidence="2">CCAP1064/1</strain>
    </source>
</reference>
<feature type="compositionally biased region" description="Acidic residues" evidence="1">
    <location>
        <begin position="14"/>
        <end position="25"/>
    </location>
</feature>
<feature type="compositionally biased region" description="Acidic residues" evidence="1">
    <location>
        <begin position="63"/>
        <end position="82"/>
    </location>
</feature>
<dbReference type="EMBL" id="HBEL01017984">
    <property type="protein sequence ID" value="CAD8412436.1"/>
    <property type="molecule type" value="Transcribed_RNA"/>
</dbReference>
<protein>
    <submittedName>
        <fullName evidence="2">Uncharacterized protein</fullName>
    </submittedName>
</protein>
<dbReference type="AlphaFoldDB" id="A0A7S0C5I5"/>
<feature type="compositionally biased region" description="Basic residues" evidence="1">
    <location>
        <begin position="1"/>
        <end position="10"/>
    </location>
</feature>
<evidence type="ECO:0000256" key="1">
    <source>
        <dbReference type="SAM" id="MobiDB-lite"/>
    </source>
</evidence>
<feature type="compositionally biased region" description="Basic residues" evidence="1">
    <location>
        <begin position="130"/>
        <end position="146"/>
    </location>
</feature>
<gene>
    <name evidence="2" type="ORF">PINE0816_LOCUS8562</name>
</gene>
<sequence>MAQLSKKRKRIVIDEDEDADNDDNGGDSSSAEVSAHLEEEDNNDDNDHNGASEGESSAGYDEKDSEGDEDFVADNSDSEDGIDATAAAGGTNDDDSDSDDSIPLSALRTSPKKKVLTKKKKKSSTVSSSKTKKKTPAKRTTPKKKSSASNKKNTSSSSTLTSNGVNAGSGGWSGPMSAASELYAKCEKGKLIQNLLCRWWYALTWPEPSTIPQSVPDHTDALEGFPGVYIHTSGDSVGKIEDVRDQSLCPCFANFANKPSHELRDMLLVALEKQKDTLVAHEGSGTQLEKELGKLTKWATKFNPSRADKEVGKVLKAAKLNLPAPFSAEPKPEPILS</sequence>
<accession>A0A7S0C5I5</accession>